<dbReference type="AlphaFoldDB" id="R7GTJ1"/>
<evidence type="ECO:0000313" key="3">
    <source>
        <dbReference type="Proteomes" id="UP000018072"/>
    </source>
</evidence>
<gene>
    <name evidence="2" type="ORF">BN741_00700</name>
</gene>
<feature type="region of interest" description="Disordered" evidence="1">
    <location>
        <begin position="1"/>
        <end position="39"/>
    </location>
</feature>
<dbReference type="Proteomes" id="UP000018072">
    <property type="component" value="Unassembled WGS sequence"/>
</dbReference>
<evidence type="ECO:0000256" key="1">
    <source>
        <dbReference type="SAM" id="MobiDB-lite"/>
    </source>
</evidence>
<reference evidence="2" key="1">
    <citation type="submission" date="2012-11" db="EMBL/GenBank/DDBJ databases">
        <title>Dependencies among metagenomic species, viruses, plasmids and units of genetic variation.</title>
        <authorList>
            <person name="Nielsen H.B."/>
            <person name="Almeida M."/>
            <person name="Juncker A.S."/>
            <person name="Rasmussen S."/>
            <person name="Li J."/>
            <person name="Sunagawa S."/>
            <person name="Plichta D."/>
            <person name="Gautier L."/>
            <person name="Le Chatelier E."/>
            <person name="Peletier E."/>
            <person name="Bonde I."/>
            <person name="Nielsen T."/>
            <person name="Manichanh C."/>
            <person name="Arumugam M."/>
            <person name="Batto J."/>
            <person name="Santos M.B.Q.D."/>
            <person name="Blom N."/>
            <person name="Borruel N."/>
            <person name="Burgdorf K.S."/>
            <person name="Boumezbeur F."/>
            <person name="Casellas F."/>
            <person name="Dore J."/>
            <person name="Guarner F."/>
            <person name="Hansen T."/>
            <person name="Hildebrand F."/>
            <person name="Kaas R.S."/>
            <person name="Kennedy S."/>
            <person name="Kristiansen K."/>
            <person name="Kultima J.R."/>
            <person name="Leonard P."/>
            <person name="Levenez F."/>
            <person name="Lund O."/>
            <person name="Moumen B."/>
            <person name="Le Paslier D."/>
            <person name="Pons N."/>
            <person name="Pedersen O."/>
            <person name="Prifti E."/>
            <person name="Qin J."/>
            <person name="Raes J."/>
            <person name="Tap J."/>
            <person name="Tims S."/>
            <person name="Ussery D.W."/>
            <person name="Yamada T."/>
            <person name="MetaHit consortium"/>
            <person name="Renault P."/>
            <person name="Sicheritz-Ponten T."/>
            <person name="Bork P."/>
            <person name="Wang J."/>
            <person name="Brunak S."/>
            <person name="Ehrlich S.D."/>
        </authorList>
    </citation>
    <scope>NUCLEOTIDE SEQUENCE [LARGE SCALE GENOMIC DNA]</scope>
</reference>
<proteinExistence type="predicted"/>
<accession>R7GTJ1</accession>
<comment type="caution">
    <text evidence="2">The sequence shown here is derived from an EMBL/GenBank/DDBJ whole genome shotgun (WGS) entry which is preliminary data.</text>
</comment>
<dbReference type="STRING" id="1263103.BN741_00700"/>
<evidence type="ECO:0000313" key="2">
    <source>
        <dbReference type="EMBL" id="CDE30435.1"/>
    </source>
</evidence>
<dbReference type="EMBL" id="CBIT010000044">
    <property type="protein sequence ID" value="CDE30435.1"/>
    <property type="molecule type" value="Genomic_DNA"/>
</dbReference>
<name>R7GTJ1_9BACT</name>
<organism evidence="2 3">
    <name type="scientific">Leyella stercorea CAG:629</name>
    <dbReference type="NCBI Taxonomy" id="1263103"/>
    <lineage>
        <taxon>Bacteria</taxon>
        <taxon>Pseudomonadati</taxon>
        <taxon>Bacteroidota</taxon>
        <taxon>Bacteroidia</taxon>
        <taxon>Bacteroidales</taxon>
        <taxon>Prevotellaceae</taxon>
        <taxon>Leyella</taxon>
    </lineage>
</organism>
<protein>
    <submittedName>
        <fullName evidence="2">Uncharacterized protein</fullName>
    </submittedName>
</protein>
<feature type="compositionally biased region" description="Polar residues" evidence="1">
    <location>
        <begin position="8"/>
        <end position="23"/>
    </location>
</feature>
<feature type="compositionally biased region" description="Basic and acidic residues" evidence="1">
    <location>
        <begin position="24"/>
        <end position="39"/>
    </location>
</feature>
<sequence length="39" mass="4727">MRAKRTHPFNNKIISKKATLNETTENHQIDYQSRERLTR</sequence>